<dbReference type="EMBL" id="JACJVJ010000001">
    <property type="protein sequence ID" value="MBC2776774.1"/>
    <property type="molecule type" value="Genomic_DNA"/>
</dbReference>
<proteinExistence type="predicted"/>
<dbReference type="Pfam" id="PF09037">
    <property type="entry name" value="Sulphotransf"/>
    <property type="match status" value="1"/>
</dbReference>
<dbReference type="Proteomes" id="UP000564378">
    <property type="component" value="Unassembled WGS sequence"/>
</dbReference>
<sequence length="274" mass="30534">MPSFLKRFLPRPRSRDALLRLFAGYVGQGRVDEIAAQVEPVGERALQLPPRMLCIVFAARSGSTYVGRLLSNTPFFADVNESFQPGQLAAIRARHGLADSRAAAQWMIDNRGTAQAFGYKAGFSVLIAAARIGFLSETLERTQFVRLVRRDRVAQAISLWRAELGGKLHSVVPGEGKAIAPDDYNAERIAFNIAHVARNERWFSEIADRLGKPAPIYAYEDICEDPRGFVTSVCALMDLPVPDNFDPGVDLEIMRNDISAEWAERFRKERPDLA</sequence>
<dbReference type="SUPFAM" id="SSF52540">
    <property type="entry name" value="P-loop containing nucleoside triphosphate hydrolases"/>
    <property type="match status" value="1"/>
</dbReference>
<dbReference type="Gene3D" id="3.40.50.300">
    <property type="entry name" value="P-loop containing nucleotide triphosphate hydrolases"/>
    <property type="match status" value="1"/>
</dbReference>
<evidence type="ECO:0000313" key="3">
    <source>
        <dbReference type="Proteomes" id="UP000564378"/>
    </source>
</evidence>
<protein>
    <recommendedName>
        <fullName evidence="1">Sulphotransferase Stf0 domain-containing protein</fullName>
    </recommendedName>
</protein>
<feature type="domain" description="Sulphotransferase Stf0" evidence="1">
    <location>
        <begin position="137"/>
        <end position="269"/>
    </location>
</feature>
<dbReference type="RefSeq" id="WP_185800031.1">
    <property type="nucleotide sequence ID" value="NZ_JACJVJ010000001.1"/>
</dbReference>
<dbReference type="InterPro" id="IPR027417">
    <property type="entry name" value="P-loop_NTPase"/>
</dbReference>
<evidence type="ECO:0000313" key="2">
    <source>
        <dbReference type="EMBL" id="MBC2776774.1"/>
    </source>
</evidence>
<dbReference type="InterPro" id="IPR024628">
    <property type="entry name" value="Sulfotransferase_Stf0_dom"/>
</dbReference>
<gene>
    <name evidence="2" type="ORF">H6P80_03990</name>
</gene>
<organism evidence="2 3">
    <name type="scientific">Parasphingopyxis marina</name>
    <dbReference type="NCBI Taxonomy" id="2761622"/>
    <lineage>
        <taxon>Bacteria</taxon>
        <taxon>Pseudomonadati</taxon>
        <taxon>Pseudomonadota</taxon>
        <taxon>Alphaproteobacteria</taxon>
        <taxon>Sphingomonadales</taxon>
        <taxon>Sphingomonadaceae</taxon>
        <taxon>Parasphingopyxis</taxon>
    </lineage>
</organism>
<accession>A0A842HZ52</accession>
<keyword evidence="3" id="KW-1185">Reference proteome</keyword>
<reference evidence="2 3" key="1">
    <citation type="submission" date="2020-08" db="EMBL/GenBank/DDBJ databases">
        <title>Draft genome sequence of Parasphingopyxis sp. GrpM-11.</title>
        <authorList>
            <person name="Oh J."/>
            <person name="Roh D.-H."/>
        </authorList>
    </citation>
    <scope>NUCLEOTIDE SEQUENCE [LARGE SCALE GENOMIC DNA]</scope>
    <source>
        <strain evidence="2 3">GrpM-11</strain>
    </source>
</reference>
<name>A0A842HZ52_9SPHN</name>
<comment type="caution">
    <text evidence="2">The sequence shown here is derived from an EMBL/GenBank/DDBJ whole genome shotgun (WGS) entry which is preliminary data.</text>
</comment>
<evidence type="ECO:0000259" key="1">
    <source>
        <dbReference type="Pfam" id="PF09037"/>
    </source>
</evidence>
<dbReference type="AlphaFoldDB" id="A0A842HZ52"/>